<dbReference type="Proteomes" id="UP000198386">
    <property type="component" value="Unassembled WGS sequence"/>
</dbReference>
<dbReference type="AlphaFoldDB" id="A0A239C301"/>
<reference evidence="2" key="1">
    <citation type="submission" date="2017-06" db="EMBL/GenBank/DDBJ databases">
        <authorList>
            <person name="Varghese N."/>
            <person name="Submissions S."/>
        </authorList>
    </citation>
    <scope>NUCLEOTIDE SEQUENCE [LARGE SCALE GENOMIC DNA]</scope>
    <source>
        <strain evidence="2">DSM 45423</strain>
    </source>
</reference>
<dbReference type="EMBL" id="FZOH01000002">
    <property type="protein sequence ID" value="SNS14299.1"/>
    <property type="molecule type" value="Genomic_DNA"/>
</dbReference>
<name>A0A239C301_9ACTN</name>
<proteinExistence type="predicted"/>
<accession>A0A239C301</accession>
<keyword evidence="2" id="KW-1185">Reference proteome</keyword>
<sequence>MTTEQGPGARTPSDQVVLTALRWAVGVSVEAADRIGTVSPPSSCAR</sequence>
<evidence type="ECO:0000313" key="2">
    <source>
        <dbReference type="Proteomes" id="UP000198386"/>
    </source>
</evidence>
<organism evidence="1 2">
    <name type="scientific">Geodermatophilus saharensis</name>
    <dbReference type="NCBI Taxonomy" id="1137994"/>
    <lineage>
        <taxon>Bacteria</taxon>
        <taxon>Bacillati</taxon>
        <taxon>Actinomycetota</taxon>
        <taxon>Actinomycetes</taxon>
        <taxon>Geodermatophilales</taxon>
        <taxon>Geodermatophilaceae</taxon>
        <taxon>Geodermatophilus</taxon>
    </lineage>
</organism>
<protein>
    <submittedName>
        <fullName evidence="1">Uncharacterized protein</fullName>
    </submittedName>
</protein>
<evidence type="ECO:0000313" key="1">
    <source>
        <dbReference type="EMBL" id="SNS14299.1"/>
    </source>
</evidence>
<gene>
    <name evidence="1" type="ORF">SAMN04488107_1569</name>
</gene>